<dbReference type="Proteomes" id="UP000799779">
    <property type="component" value="Unassembled WGS sequence"/>
</dbReference>
<reference evidence="1" key="1">
    <citation type="journal article" date="2020" name="Stud. Mycol.">
        <title>101 Dothideomycetes genomes: a test case for predicting lifestyles and emergence of pathogens.</title>
        <authorList>
            <person name="Haridas S."/>
            <person name="Albert R."/>
            <person name="Binder M."/>
            <person name="Bloem J."/>
            <person name="Labutti K."/>
            <person name="Salamov A."/>
            <person name="Andreopoulos B."/>
            <person name="Baker S."/>
            <person name="Barry K."/>
            <person name="Bills G."/>
            <person name="Bluhm B."/>
            <person name="Cannon C."/>
            <person name="Castanera R."/>
            <person name="Culley D."/>
            <person name="Daum C."/>
            <person name="Ezra D."/>
            <person name="Gonzalez J."/>
            <person name="Henrissat B."/>
            <person name="Kuo A."/>
            <person name="Liang C."/>
            <person name="Lipzen A."/>
            <person name="Lutzoni F."/>
            <person name="Magnuson J."/>
            <person name="Mondo S."/>
            <person name="Nolan M."/>
            <person name="Ohm R."/>
            <person name="Pangilinan J."/>
            <person name="Park H.-J."/>
            <person name="Ramirez L."/>
            <person name="Alfaro M."/>
            <person name="Sun H."/>
            <person name="Tritt A."/>
            <person name="Yoshinaga Y."/>
            <person name="Zwiers L.-H."/>
            <person name="Turgeon B."/>
            <person name="Goodwin S."/>
            <person name="Spatafora J."/>
            <person name="Crous P."/>
            <person name="Grigoriev I."/>
        </authorList>
    </citation>
    <scope>NUCLEOTIDE SEQUENCE</scope>
    <source>
        <strain evidence="1">CBS 123094</strain>
    </source>
</reference>
<protein>
    <submittedName>
        <fullName evidence="1">Uncharacterized protein</fullName>
    </submittedName>
</protein>
<keyword evidence="2" id="KW-1185">Reference proteome</keyword>
<gene>
    <name evidence="1" type="ORF">P154DRAFT_527024</name>
</gene>
<sequence length="197" mass="22482">MAYVFNAGPQDPGSTKIALNALQGQASACVRALQEVEGFQILLSRIGKAVEKEYNDPNQDPKKKWMFDLGRVWTFDGQLIFNHLQLPEEDIVTSDSFEDEHTNTDPLAVLVIPKNHFIEFLHMVVRSRARPNLCRISSIIFLPSAVPIRRKTCIPVASWGSFTLFFGDMRLMCCIDLNRMMLGSMLIRAFLWSRRYA</sequence>
<evidence type="ECO:0000313" key="2">
    <source>
        <dbReference type="Proteomes" id="UP000799779"/>
    </source>
</evidence>
<name>A0A6A5VYM8_9PLEO</name>
<organism evidence="1 2">
    <name type="scientific">Amniculicola lignicola CBS 123094</name>
    <dbReference type="NCBI Taxonomy" id="1392246"/>
    <lineage>
        <taxon>Eukaryota</taxon>
        <taxon>Fungi</taxon>
        <taxon>Dikarya</taxon>
        <taxon>Ascomycota</taxon>
        <taxon>Pezizomycotina</taxon>
        <taxon>Dothideomycetes</taxon>
        <taxon>Pleosporomycetidae</taxon>
        <taxon>Pleosporales</taxon>
        <taxon>Amniculicolaceae</taxon>
        <taxon>Amniculicola</taxon>
    </lineage>
</organism>
<evidence type="ECO:0000313" key="1">
    <source>
        <dbReference type="EMBL" id="KAF1994510.1"/>
    </source>
</evidence>
<dbReference type="EMBL" id="ML977657">
    <property type="protein sequence ID" value="KAF1994510.1"/>
    <property type="molecule type" value="Genomic_DNA"/>
</dbReference>
<dbReference type="AlphaFoldDB" id="A0A6A5VYM8"/>
<proteinExistence type="predicted"/>
<accession>A0A6A5VYM8</accession>